<feature type="compositionally biased region" description="Polar residues" evidence="10">
    <location>
        <begin position="467"/>
        <end position="478"/>
    </location>
</feature>
<sequence>MEDQPDIQMQLGEGQIQPKTEQPEISVLSTTPLEPSSDFYNTPLTGQTPVYPANNTTSNSDEATIESETKPAPPTDGQNTENTQQNGDLANKVASTAEQNLGAHQNEEVPTTDAMETDQPAADQPTTTEEEHPEWEIDSSPYESSSDSSTDSSDDSDEDEEDYPILSAEETARILMQAEGGSDDEGDNKAGGGSQLRTANEQIEEAPPIPDIKVTEDMKIVPLGHLESHVENLILIKATVSGDYQVLESNSLLCLEDRTVIGVVADTLGRVEEPLYTVRYQDPTKIQELGLEKGKQIFYVESHSEFVFTQPLKGMKGSDASNFHDEEVGEDEIEFSDDEAEAEYKRRLKQKKKERKDGGKPRNAPGPSPLSRGELNYDDDGDRATEDGYTPLARPKNYHEIMNHPEAHTESSSSYQNNRGNFRGRGRGRGGFDRGSGRGRGNDRRGRGNHHNNYSQDNSHRADYSRENSATPQYQNYSAPPAALPSVAFPAQQYSQYPSFPQPPQQPQFPQFGQAQTAGLPQFPFRLPFQQTPYQQNTYQQNPYQSVPAGAHINPAFFAALQQQLQQQQQQQQQQPQQPVAPPVPQNQSAFSQVQEQLDILRQLAASRNANPPQ</sequence>
<dbReference type="PANTHER" id="PTHR31633">
    <property type="entry name" value="H/ACA RIBONUCLEOPROTEIN COMPLEX NON-CORE SUBUNIT NAF1"/>
    <property type="match status" value="1"/>
</dbReference>
<accession>B8M0T5</accession>
<keyword evidence="4" id="KW-0690">Ribosome biogenesis</keyword>
<dbReference type="SUPFAM" id="SSF50447">
    <property type="entry name" value="Translation proteins"/>
    <property type="match status" value="1"/>
</dbReference>
<feature type="compositionally biased region" description="Polar residues" evidence="10">
    <location>
        <begin position="76"/>
        <end position="103"/>
    </location>
</feature>
<evidence type="ECO:0000256" key="8">
    <source>
        <dbReference type="ARBA" id="ARBA00023242"/>
    </source>
</evidence>
<dbReference type="GO" id="GO:0005634">
    <property type="term" value="C:nucleus"/>
    <property type="evidence" value="ECO:0007669"/>
    <property type="project" value="UniProtKB-SubCell"/>
</dbReference>
<dbReference type="Pfam" id="PF04410">
    <property type="entry name" value="Gar1"/>
    <property type="match status" value="1"/>
</dbReference>
<keyword evidence="5" id="KW-0698">rRNA processing</keyword>
<comment type="subcellular location">
    <subcellularLocation>
        <location evidence="1">Nucleus</location>
    </subcellularLocation>
</comment>
<organism evidence="11 12">
    <name type="scientific">Talaromyces stipitatus (strain ATCC 10500 / CBS 375.48 / QM 6759 / NRRL 1006)</name>
    <name type="common">Penicillium stipitatum</name>
    <dbReference type="NCBI Taxonomy" id="441959"/>
    <lineage>
        <taxon>Eukaryota</taxon>
        <taxon>Fungi</taxon>
        <taxon>Dikarya</taxon>
        <taxon>Ascomycota</taxon>
        <taxon>Pezizomycotina</taxon>
        <taxon>Eurotiomycetes</taxon>
        <taxon>Eurotiomycetidae</taxon>
        <taxon>Eurotiales</taxon>
        <taxon>Trichocomaceae</taxon>
        <taxon>Talaromyces</taxon>
        <taxon>Talaromyces sect. Talaromyces</taxon>
    </lineage>
</organism>
<dbReference type="GO" id="GO:0003723">
    <property type="term" value="F:RNA binding"/>
    <property type="evidence" value="ECO:0007669"/>
    <property type="project" value="UniProtKB-KW"/>
</dbReference>
<gene>
    <name evidence="11" type="ORF">TSTA_087010</name>
</gene>
<keyword evidence="7" id="KW-0694">RNA-binding</keyword>
<feature type="compositionally biased region" description="Low complexity" evidence="10">
    <location>
        <begin position="562"/>
        <end position="578"/>
    </location>
</feature>
<dbReference type="AlphaFoldDB" id="B8M0T5"/>
<proteinExistence type="inferred from homology"/>
<evidence type="ECO:0000256" key="2">
    <source>
        <dbReference type="ARBA" id="ARBA00009801"/>
    </source>
</evidence>
<dbReference type="Gene3D" id="2.40.10.230">
    <property type="entry name" value="Probable tRNA pseudouridine synthase domain"/>
    <property type="match status" value="1"/>
</dbReference>
<dbReference type="Proteomes" id="UP000001745">
    <property type="component" value="Unassembled WGS sequence"/>
</dbReference>
<keyword evidence="6" id="KW-0597">Phosphoprotein</keyword>
<feature type="region of interest" description="Disordered" evidence="10">
    <location>
        <begin position="1"/>
        <end position="162"/>
    </location>
</feature>
<dbReference type="InterPro" id="IPR040309">
    <property type="entry name" value="Naf1"/>
</dbReference>
<dbReference type="PANTHER" id="PTHR31633:SF1">
    <property type="entry name" value="H_ACA RIBONUCLEOPROTEIN COMPLEX NON-CORE SUBUNIT NAF1"/>
    <property type="match status" value="1"/>
</dbReference>
<evidence type="ECO:0000256" key="9">
    <source>
        <dbReference type="ARBA" id="ARBA00076743"/>
    </source>
</evidence>
<feature type="compositionally biased region" description="Acidic residues" evidence="10">
    <location>
        <begin position="152"/>
        <end position="162"/>
    </location>
</feature>
<dbReference type="RefSeq" id="XP_002478431.1">
    <property type="nucleotide sequence ID" value="XM_002478386.1"/>
</dbReference>
<evidence type="ECO:0000256" key="5">
    <source>
        <dbReference type="ARBA" id="ARBA00022552"/>
    </source>
</evidence>
<feature type="region of interest" description="Disordered" evidence="10">
    <location>
        <begin position="562"/>
        <end position="592"/>
    </location>
</feature>
<evidence type="ECO:0000256" key="1">
    <source>
        <dbReference type="ARBA" id="ARBA00004123"/>
    </source>
</evidence>
<dbReference type="GeneID" id="8110107"/>
<feature type="compositionally biased region" description="Polar residues" evidence="10">
    <location>
        <begin position="27"/>
        <end position="62"/>
    </location>
</feature>
<dbReference type="OMA" id="EWDQDRR"/>
<evidence type="ECO:0000313" key="11">
    <source>
        <dbReference type="EMBL" id="EED21468.1"/>
    </source>
</evidence>
<dbReference type="GO" id="GO:0000493">
    <property type="term" value="P:box H/ACA snoRNP assembly"/>
    <property type="evidence" value="ECO:0007669"/>
    <property type="project" value="InterPro"/>
</dbReference>
<evidence type="ECO:0000256" key="3">
    <source>
        <dbReference type="ARBA" id="ARBA00021438"/>
    </source>
</evidence>
<feature type="compositionally biased region" description="Acidic residues" evidence="10">
    <location>
        <begin position="327"/>
        <end position="341"/>
    </location>
</feature>
<reference evidence="12" key="1">
    <citation type="journal article" date="2015" name="Genome Announc.">
        <title>Genome sequence of the AIDS-associated pathogen Penicillium marneffei (ATCC18224) and its near taxonomic relative Talaromyces stipitatus (ATCC10500).</title>
        <authorList>
            <person name="Nierman W.C."/>
            <person name="Fedorova-Abrams N.D."/>
            <person name="Andrianopoulos A."/>
        </authorList>
    </citation>
    <scope>NUCLEOTIDE SEQUENCE [LARGE SCALE GENOMIC DNA]</scope>
    <source>
        <strain evidence="12">ATCC 10500 / CBS 375.48 / QM 6759 / NRRL 1006</strain>
    </source>
</reference>
<dbReference type="InterPro" id="IPR038664">
    <property type="entry name" value="Gar1/Naf1_Cbf5-bd_sf"/>
</dbReference>
<protein>
    <recommendedName>
        <fullName evidence="3">H/ACA ribonucleoprotein complex non-core subunit NAF1</fullName>
    </recommendedName>
    <alternativeName>
        <fullName evidence="9">Nuclear assembly factor 1</fullName>
    </alternativeName>
</protein>
<feature type="compositionally biased region" description="Basic and acidic residues" evidence="10">
    <location>
        <begin position="397"/>
        <end position="409"/>
    </location>
</feature>
<keyword evidence="12" id="KW-1185">Reference proteome</keyword>
<evidence type="ECO:0000313" key="12">
    <source>
        <dbReference type="Proteomes" id="UP000001745"/>
    </source>
</evidence>
<dbReference type="GO" id="GO:0005732">
    <property type="term" value="C:sno(s)RNA-containing ribonucleoprotein complex"/>
    <property type="evidence" value="ECO:0007669"/>
    <property type="project" value="InterPro"/>
</dbReference>
<name>B8M0T5_TALSN</name>
<feature type="compositionally biased region" description="Basic and acidic residues" evidence="10">
    <location>
        <begin position="430"/>
        <end position="446"/>
    </location>
</feature>
<dbReference type="eggNOG" id="KOG2236">
    <property type="taxonomic scope" value="Eukaryota"/>
</dbReference>
<feature type="region of interest" description="Disordered" evidence="10">
    <location>
        <begin position="318"/>
        <end position="485"/>
    </location>
</feature>
<dbReference type="VEuPathDB" id="FungiDB:TSTA_087010"/>
<evidence type="ECO:0000256" key="6">
    <source>
        <dbReference type="ARBA" id="ARBA00022553"/>
    </source>
</evidence>
<dbReference type="InterPro" id="IPR007504">
    <property type="entry name" value="H/ACA_rnp_Gar1/Naf1"/>
</dbReference>
<dbReference type="FunFam" id="2.40.10.230:FF:000002">
    <property type="entry name" value="H/ACA ribonucleoprotein complex non-core subunit NAF1"/>
    <property type="match status" value="1"/>
</dbReference>
<dbReference type="GO" id="GO:0006364">
    <property type="term" value="P:rRNA processing"/>
    <property type="evidence" value="ECO:0007669"/>
    <property type="project" value="UniProtKB-KW"/>
</dbReference>
<dbReference type="EMBL" id="EQ962653">
    <property type="protein sequence ID" value="EED21468.1"/>
    <property type="molecule type" value="Genomic_DNA"/>
</dbReference>
<evidence type="ECO:0000256" key="7">
    <source>
        <dbReference type="ARBA" id="ARBA00022884"/>
    </source>
</evidence>
<feature type="compositionally biased region" description="Low complexity" evidence="10">
    <location>
        <begin position="138"/>
        <end position="151"/>
    </location>
</feature>
<comment type="similarity">
    <text evidence="2">Belongs to the NAF1 family.</text>
</comment>
<dbReference type="InterPro" id="IPR009000">
    <property type="entry name" value="Transl_B-barrel_sf"/>
</dbReference>
<feature type="region of interest" description="Disordered" evidence="10">
    <location>
        <begin position="179"/>
        <end position="209"/>
    </location>
</feature>
<keyword evidence="8" id="KW-0539">Nucleus</keyword>
<evidence type="ECO:0000256" key="4">
    <source>
        <dbReference type="ARBA" id="ARBA00022517"/>
    </source>
</evidence>
<dbReference type="STRING" id="441959.B8M0T5"/>
<dbReference type="HOGENOM" id="CLU_012648_1_1_1"/>
<dbReference type="InParanoid" id="B8M0T5"/>
<dbReference type="PhylomeDB" id="B8M0T5"/>
<dbReference type="GO" id="GO:0001522">
    <property type="term" value="P:pseudouridine synthesis"/>
    <property type="evidence" value="ECO:0007669"/>
    <property type="project" value="InterPro"/>
</dbReference>
<evidence type="ECO:0000256" key="10">
    <source>
        <dbReference type="SAM" id="MobiDB-lite"/>
    </source>
</evidence>
<dbReference type="OrthoDB" id="21550at2759"/>